<keyword evidence="2" id="KW-1185">Reference proteome</keyword>
<dbReference type="EMBL" id="CAJJDP010000126">
    <property type="protein sequence ID" value="CAD8202167.1"/>
    <property type="molecule type" value="Genomic_DNA"/>
</dbReference>
<reference evidence="1" key="1">
    <citation type="submission" date="2021-01" db="EMBL/GenBank/DDBJ databases">
        <authorList>
            <consortium name="Genoscope - CEA"/>
            <person name="William W."/>
        </authorList>
    </citation>
    <scope>NUCLEOTIDE SEQUENCE</scope>
</reference>
<sequence length="43" mass="5264">MLKQQLTLDSFFVTFLWTFWAKFTNINLPLMKLYPLCNFQLTF</sequence>
<evidence type="ECO:0000313" key="2">
    <source>
        <dbReference type="Proteomes" id="UP000683925"/>
    </source>
</evidence>
<accession>A0A8S1XMN8</accession>
<dbReference type="AlphaFoldDB" id="A0A8S1XMN8"/>
<protein>
    <submittedName>
        <fullName evidence="1">Uncharacterized protein</fullName>
    </submittedName>
</protein>
<evidence type="ECO:0000313" key="1">
    <source>
        <dbReference type="EMBL" id="CAD8202167.1"/>
    </source>
</evidence>
<dbReference type="Proteomes" id="UP000683925">
    <property type="component" value="Unassembled WGS sequence"/>
</dbReference>
<gene>
    <name evidence="1" type="ORF">POCTA_138.1.T1260112</name>
</gene>
<name>A0A8S1XMN8_PAROT</name>
<comment type="caution">
    <text evidence="1">The sequence shown here is derived from an EMBL/GenBank/DDBJ whole genome shotgun (WGS) entry which is preliminary data.</text>
</comment>
<proteinExistence type="predicted"/>
<organism evidence="1 2">
    <name type="scientific">Paramecium octaurelia</name>
    <dbReference type="NCBI Taxonomy" id="43137"/>
    <lineage>
        <taxon>Eukaryota</taxon>
        <taxon>Sar</taxon>
        <taxon>Alveolata</taxon>
        <taxon>Ciliophora</taxon>
        <taxon>Intramacronucleata</taxon>
        <taxon>Oligohymenophorea</taxon>
        <taxon>Peniculida</taxon>
        <taxon>Parameciidae</taxon>
        <taxon>Paramecium</taxon>
    </lineage>
</organism>